<sequence length="78" mass="9127">MLLSCSKKWELSHLNIRKSFSYVCFYMLRHSFATHLLENGTDLHYIQVLLEHSSSKTTEIYTHVAVNSLKMIKNPLDL</sequence>
<dbReference type="SUPFAM" id="SSF56349">
    <property type="entry name" value="DNA breaking-rejoining enzymes"/>
    <property type="match status" value="1"/>
</dbReference>
<evidence type="ECO:0000313" key="4">
    <source>
        <dbReference type="Proteomes" id="UP001327027"/>
    </source>
</evidence>
<accession>A0ABU5ZTQ7</accession>
<dbReference type="Gene3D" id="1.10.443.10">
    <property type="entry name" value="Intergrase catalytic core"/>
    <property type="match status" value="1"/>
</dbReference>
<evidence type="ECO:0000256" key="1">
    <source>
        <dbReference type="ARBA" id="ARBA00023172"/>
    </source>
</evidence>
<proteinExistence type="predicted"/>
<comment type="caution">
    <text evidence="3">The sequence shown here is derived from an EMBL/GenBank/DDBJ whole genome shotgun (WGS) entry which is preliminary data.</text>
</comment>
<dbReference type="PROSITE" id="PS51898">
    <property type="entry name" value="TYR_RECOMBINASE"/>
    <property type="match status" value="1"/>
</dbReference>
<dbReference type="InterPro" id="IPR011010">
    <property type="entry name" value="DNA_brk_join_enz"/>
</dbReference>
<keyword evidence="4" id="KW-1185">Reference proteome</keyword>
<organism evidence="3 4">
    <name type="scientific">Aquimarina gracilis</name>
    <dbReference type="NCBI Taxonomy" id="874422"/>
    <lineage>
        <taxon>Bacteria</taxon>
        <taxon>Pseudomonadati</taxon>
        <taxon>Bacteroidota</taxon>
        <taxon>Flavobacteriia</taxon>
        <taxon>Flavobacteriales</taxon>
        <taxon>Flavobacteriaceae</taxon>
        <taxon>Aquimarina</taxon>
    </lineage>
</organism>
<dbReference type="Pfam" id="PF00589">
    <property type="entry name" value="Phage_integrase"/>
    <property type="match status" value="1"/>
</dbReference>
<gene>
    <name evidence="3" type="ORF">U6A24_06860</name>
</gene>
<evidence type="ECO:0000259" key="2">
    <source>
        <dbReference type="PROSITE" id="PS51898"/>
    </source>
</evidence>
<dbReference type="InterPro" id="IPR002104">
    <property type="entry name" value="Integrase_catalytic"/>
</dbReference>
<dbReference type="Proteomes" id="UP001327027">
    <property type="component" value="Unassembled WGS sequence"/>
</dbReference>
<feature type="domain" description="Tyr recombinase" evidence="2">
    <location>
        <begin position="1"/>
        <end position="74"/>
    </location>
</feature>
<name>A0ABU5ZTQ7_9FLAO</name>
<dbReference type="EMBL" id="JAYKLX010000003">
    <property type="protein sequence ID" value="MEB3345171.1"/>
    <property type="molecule type" value="Genomic_DNA"/>
</dbReference>
<reference evidence="3 4" key="1">
    <citation type="journal article" date="2013" name="Int. J. Syst. Evol. Microbiol.">
        <title>Aquimarina gracilis sp. nov., isolated from the gut microflora of a mussel, Mytilus coruscus, and emended description of Aquimarina spongiae.</title>
        <authorList>
            <person name="Park S.C."/>
            <person name="Choe H.N."/>
            <person name="Baik K.S."/>
            <person name="Seong C.N."/>
        </authorList>
    </citation>
    <scope>NUCLEOTIDE SEQUENCE [LARGE SCALE GENOMIC DNA]</scope>
    <source>
        <strain evidence="3 4">PSC32</strain>
    </source>
</reference>
<protein>
    <submittedName>
        <fullName evidence="3">Tyrosine-type recombinase/integrase</fullName>
    </submittedName>
</protein>
<keyword evidence="1" id="KW-0233">DNA recombination</keyword>
<evidence type="ECO:0000313" key="3">
    <source>
        <dbReference type="EMBL" id="MEB3345171.1"/>
    </source>
</evidence>
<dbReference type="InterPro" id="IPR013762">
    <property type="entry name" value="Integrase-like_cat_sf"/>
</dbReference>